<dbReference type="AlphaFoldDB" id="A0A948TIT8"/>
<dbReference type="Proteomes" id="UP000777303">
    <property type="component" value="Unassembled WGS sequence"/>
</dbReference>
<keyword evidence="5 6" id="KW-0472">Membrane</keyword>
<evidence type="ECO:0000313" key="8">
    <source>
        <dbReference type="Proteomes" id="UP000777303"/>
    </source>
</evidence>
<dbReference type="PANTHER" id="PTHR39083">
    <property type="entry name" value="CYCLIC DI-GMP-BINDING PROTEIN"/>
    <property type="match status" value="1"/>
</dbReference>
<evidence type="ECO:0000256" key="2">
    <source>
        <dbReference type="ARBA" id="ARBA00022475"/>
    </source>
</evidence>
<dbReference type="EMBL" id="JAHLFS010000001">
    <property type="protein sequence ID" value="MBU3851092.1"/>
    <property type="molecule type" value="Genomic_DNA"/>
</dbReference>
<evidence type="ECO:0000256" key="6">
    <source>
        <dbReference type="SAM" id="Phobius"/>
    </source>
</evidence>
<dbReference type="GO" id="GO:0005886">
    <property type="term" value="C:plasma membrane"/>
    <property type="evidence" value="ECO:0007669"/>
    <property type="project" value="UniProtKB-SubCell"/>
</dbReference>
<comment type="subcellular location">
    <subcellularLocation>
        <location evidence="1">Cell membrane</location>
        <topology evidence="1">Single-pass membrane protein</topology>
    </subcellularLocation>
</comment>
<keyword evidence="4 6" id="KW-1133">Transmembrane helix</keyword>
<sequence>MGVSANTYFIKPDRWDVKQATLNLNYQVSQLASDQISDITVSINGVKFYSFRPNKSNSLQTQVINIPLQLLQGSNNLKIAGQLQTEKNGALQSDQTPANWLTIYDSTNVNFHYLNREPEKTLASFYDYFTGADTINNHQCAISVPNQPTNAELTAATYTLSGFSRTITNENSVIPICQNDSDNAKNSDYRIVLGLYKDLPQEFQHEVNANDLDQEAVAKIVYQNNKHYLIVTSKDSDLLIKASRYLANQELMKESDQDQVTITNNTQTFTAGVKNDGDYQLTQQNVQLVGAGHQEATFFVNLPVNLTNASGSVIKLDMRYAKNLNFNRSLVTVYINNTAIGSQRLKANDADDDSLTVKVPADLALNGQFVVRVAFDLVQSGANNTVQSDGQTPWACVAPSSYAYVHSKPVLSQLFSNYPSLFLDNSAFDNLVIVKPNKMNNYYFETLSNIFNLMGSYALSNTGKITYCTGVPDKDITENHNMIVLGTPSSTPFIKTLNKHLYMKYNSNYKYFVSNEKMSIAPSYGQHIGTAQLLRSPYNGHLAILAVTAPDSHDVMLASTQINFQKNIQQYAGDTIVVDHDNNHYSYRFKKKKSVAQNESFSQRVHAHISTVAYFALALIIIGVIIFMLVMVFKKHSPRKGKDDLDEK</sequence>
<evidence type="ECO:0000256" key="1">
    <source>
        <dbReference type="ARBA" id="ARBA00004162"/>
    </source>
</evidence>
<gene>
    <name evidence="7" type="ORF">H9901_00045</name>
</gene>
<evidence type="ECO:0000256" key="3">
    <source>
        <dbReference type="ARBA" id="ARBA00022692"/>
    </source>
</evidence>
<keyword evidence="3 6" id="KW-0812">Transmembrane</keyword>
<dbReference type="InterPro" id="IPR018513">
    <property type="entry name" value="Cell_synthase_bac"/>
</dbReference>
<accession>A0A948TIT8</accession>
<reference evidence="7" key="1">
    <citation type="journal article" date="2021" name="PeerJ">
        <title>Extensive microbial diversity within the chicken gut microbiome revealed by metagenomics and culture.</title>
        <authorList>
            <person name="Gilroy R."/>
            <person name="Ravi A."/>
            <person name="Getino M."/>
            <person name="Pursley I."/>
            <person name="Horton D.L."/>
            <person name="Alikhan N.F."/>
            <person name="Baker D."/>
            <person name="Gharbi K."/>
            <person name="Hall N."/>
            <person name="Watson M."/>
            <person name="Adriaenssens E.M."/>
            <person name="Foster-Nyarko E."/>
            <person name="Jarju S."/>
            <person name="Secka A."/>
            <person name="Antonio M."/>
            <person name="Oren A."/>
            <person name="Chaudhuri R.R."/>
            <person name="La Ragione R."/>
            <person name="Hildebrand F."/>
            <person name="Pallen M.J."/>
        </authorList>
    </citation>
    <scope>NUCLEOTIDE SEQUENCE</scope>
    <source>
        <strain evidence="7">F6-6636</strain>
    </source>
</reference>
<feature type="transmembrane region" description="Helical" evidence="6">
    <location>
        <begin position="612"/>
        <end position="633"/>
    </location>
</feature>
<evidence type="ECO:0000256" key="5">
    <source>
        <dbReference type="ARBA" id="ARBA00023136"/>
    </source>
</evidence>
<dbReference type="Gene3D" id="2.60.120.260">
    <property type="entry name" value="Galactose-binding domain-like"/>
    <property type="match status" value="2"/>
</dbReference>
<comment type="caution">
    <text evidence="7">The sequence shown here is derived from an EMBL/GenBank/DDBJ whole genome shotgun (WGS) entry which is preliminary data.</text>
</comment>
<proteinExistence type="predicted"/>
<dbReference type="Pfam" id="PF03170">
    <property type="entry name" value="BcsB"/>
    <property type="match status" value="1"/>
</dbReference>
<organism evidence="7 8">
    <name type="scientific">Candidatus Paralactobacillus gallistercoris</name>
    <dbReference type="NCBI Taxonomy" id="2838724"/>
    <lineage>
        <taxon>Bacteria</taxon>
        <taxon>Bacillati</taxon>
        <taxon>Bacillota</taxon>
        <taxon>Bacilli</taxon>
        <taxon>Lactobacillales</taxon>
        <taxon>Lactobacillaceae</taxon>
        <taxon>Lactobacillus</taxon>
    </lineage>
</organism>
<dbReference type="GO" id="GO:0006011">
    <property type="term" value="P:UDP-alpha-D-glucose metabolic process"/>
    <property type="evidence" value="ECO:0007669"/>
    <property type="project" value="InterPro"/>
</dbReference>
<name>A0A948TIT8_9LACO</name>
<evidence type="ECO:0000256" key="4">
    <source>
        <dbReference type="ARBA" id="ARBA00022989"/>
    </source>
</evidence>
<protein>
    <submittedName>
        <fullName evidence="7">Cellulose biosynthesis cyclic di-GMP-binding regulatory protein BcsB</fullName>
    </submittedName>
</protein>
<keyword evidence="2" id="KW-1003">Cell membrane</keyword>
<evidence type="ECO:0000313" key="7">
    <source>
        <dbReference type="EMBL" id="MBU3851092.1"/>
    </source>
</evidence>
<reference evidence="7" key="2">
    <citation type="submission" date="2021-04" db="EMBL/GenBank/DDBJ databases">
        <authorList>
            <person name="Gilroy R."/>
        </authorList>
    </citation>
    <scope>NUCLEOTIDE SEQUENCE</scope>
    <source>
        <strain evidence="7">F6-6636</strain>
    </source>
</reference>
<dbReference type="PANTHER" id="PTHR39083:SF1">
    <property type="entry name" value="CYCLIC DI-GMP-BINDING PROTEIN"/>
    <property type="match status" value="1"/>
</dbReference>